<evidence type="ECO:0000256" key="1">
    <source>
        <dbReference type="ARBA" id="ARBA00004319"/>
    </source>
</evidence>
<keyword evidence="6" id="KW-0175">Coiled coil</keyword>
<evidence type="ECO:0000256" key="7">
    <source>
        <dbReference type="SAM" id="MobiDB-lite"/>
    </source>
</evidence>
<accession>A0A2P7YXP3</accession>
<feature type="coiled-coil region" evidence="6">
    <location>
        <begin position="116"/>
        <end position="143"/>
    </location>
</feature>
<feature type="compositionally biased region" description="Acidic residues" evidence="7">
    <location>
        <begin position="851"/>
        <end position="866"/>
    </location>
</feature>
<dbReference type="GO" id="GO:0030968">
    <property type="term" value="P:endoplasmic reticulum unfolded protein response"/>
    <property type="evidence" value="ECO:0007669"/>
    <property type="project" value="TreeGrafter"/>
</dbReference>
<proteinExistence type="predicted"/>
<evidence type="ECO:0000256" key="2">
    <source>
        <dbReference type="ARBA" id="ARBA00022729"/>
    </source>
</evidence>
<keyword evidence="3" id="KW-0547">Nucleotide-binding</keyword>
<dbReference type="InterPro" id="IPR043129">
    <property type="entry name" value="ATPase_NBD"/>
</dbReference>
<keyword evidence="4" id="KW-0067">ATP-binding</keyword>
<feature type="compositionally biased region" description="Low complexity" evidence="7">
    <location>
        <begin position="520"/>
        <end position="538"/>
    </location>
</feature>
<protein>
    <submittedName>
        <fullName evidence="8">Uncharacterized protein</fullName>
    </submittedName>
</protein>
<dbReference type="InterPro" id="IPR013126">
    <property type="entry name" value="Hsp_70_fam"/>
</dbReference>
<comment type="caution">
    <text evidence="8">The sequence shown here is derived from an EMBL/GenBank/DDBJ whole genome shotgun (WGS) entry which is preliminary data.</text>
</comment>
<name>A0A2P7YXP3_9ASCO</name>
<dbReference type="Pfam" id="PF00012">
    <property type="entry name" value="HSP70"/>
    <property type="match status" value="1"/>
</dbReference>
<keyword evidence="2" id="KW-0732">Signal</keyword>
<feature type="compositionally biased region" description="Basic and acidic residues" evidence="7">
    <location>
        <begin position="808"/>
        <end position="820"/>
    </location>
</feature>
<dbReference type="PROSITE" id="PS01036">
    <property type="entry name" value="HSP70_3"/>
    <property type="match status" value="1"/>
</dbReference>
<evidence type="ECO:0000256" key="6">
    <source>
        <dbReference type="SAM" id="Coils"/>
    </source>
</evidence>
<dbReference type="Gene3D" id="3.90.640.10">
    <property type="entry name" value="Actin, Chain A, domain 4"/>
    <property type="match status" value="1"/>
</dbReference>
<evidence type="ECO:0000256" key="5">
    <source>
        <dbReference type="ARBA" id="ARBA00023186"/>
    </source>
</evidence>
<dbReference type="SUPFAM" id="SSF53067">
    <property type="entry name" value="Actin-like ATPase domain"/>
    <property type="match status" value="2"/>
</dbReference>
<evidence type="ECO:0000256" key="4">
    <source>
        <dbReference type="ARBA" id="ARBA00022840"/>
    </source>
</evidence>
<dbReference type="Gene3D" id="3.30.420.40">
    <property type="match status" value="2"/>
</dbReference>
<feature type="region of interest" description="Disordered" evidence="7">
    <location>
        <begin position="510"/>
        <end position="538"/>
    </location>
</feature>
<dbReference type="Gene3D" id="3.30.30.30">
    <property type="match status" value="1"/>
</dbReference>
<feature type="compositionally biased region" description="Acidic residues" evidence="7">
    <location>
        <begin position="823"/>
        <end position="836"/>
    </location>
</feature>
<feature type="compositionally biased region" description="Acidic residues" evidence="7">
    <location>
        <begin position="510"/>
        <end position="519"/>
    </location>
</feature>
<dbReference type="PANTHER" id="PTHR45639:SF3">
    <property type="entry name" value="HYPOXIA UP-REGULATED PROTEIN 1"/>
    <property type="match status" value="1"/>
</dbReference>
<dbReference type="InterPro" id="IPR029048">
    <property type="entry name" value="HSP70_C_sf"/>
</dbReference>
<sequence>MVAPGLSFEIVVTDEGKRKDLSAISLRPTVEKGELLDADRVFGAKIGSLCSRFPESCAANIKALLGKLIDDSTVQEYLNRHHGVSLTSDKLRNNSVSMQLGADANKFEFPVEELMAMTLNELKERVLNELKNHRQAKNIAEDVAISIAPYASQAVRRAYLDALHLANYSSVLGLVDEGTAVARSYIGSRKLNDEDVYGETVNHIIYDCGAGSTTATLFSYTYYENQTMTLDIQSVGHDDSFGGELLTQSIYELLFERYLKEFKLPKKHTLSPKLASRLLEAAEKAKIILSANNEYKVTLENFPDEKDFSTVITRDEFEAANAKIRKNIADPINEALKNSPTGPKSIDDIKSVILNGGSTRVPFVQKELVNFLGSEDKIAKTVNADEACALGTTFRAYELKMIASNPYNVILTDRIFSDFDVSIDGAQEPLFPKGSASGSTVKKSLGPVNKKAKKIGLYENGALFKTFSIENSVSKAKNLRCDNPEVFGTFKIDQNKIVTLSALTVECNEPEVESTEEETSTAVNATAPKKTKTPPKVNLPIPDADYTSVNPLLKKHRSTSANRLAHLKQKDFDKIRVSEVKNLAESACYELRAYLEEHGDQIRSELGIEKLEKLEGIISETLEWLDYESDHATLDELQQKFQKITTHKAEAEDTVNMLKSDLSIEALQKVHQEGVEISSLVQAYLLEYGSQINEVRSRYEAVDLDFDVENDKIMKKLYGSGTSEGTKLDNHYKEFKVALRTLSNTIGLSTSAFNKRNKKEVFQEAEAVRTLIVKMVEDILPLQLNHETRLEYLLTRLKTLTKQKEQREAKEKAKAEKSAQVDESAETEEVEADPVEQADPVEPSEPVEANGPDDNEQETEEVHDEL</sequence>
<dbReference type="VEuPathDB" id="FungiDB:C7M61_000392"/>
<evidence type="ECO:0000313" key="9">
    <source>
        <dbReference type="Proteomes" id="UP000241107"/>
    </source>
</evidence>
<dbReference type="GO" id="GO:0005788">
    <property type="term" value="C:endoplasmic reticulum lumen"/>
    <property type="evidence" value="ECO:0007669"/>
    <property type="project" value="UniProtKB-SubCell"/>
</dbReference>
<dbReference type="PANTHER" id="PTHR45639">
    <property type="entry name" value="HSC70CB, ISOFORM G-RELATED"/>
    <property type="match status" value="1"/>
</dbReference>
<evidence type="ECO:0000256" key="3">
    <source>
        <dbReference type="ARBA" id="ARBA00022741"/>
    </source>
</evidence>
<feature type="region of interest" description="Disordered" evidence="7">
    <location>
        <begin position="808"/>
        <end position="866"/>
    </location>
</feature>
<evidence type="ECO:0000313" key="8">
    <source>
        <dbReference type="EMBL" id="PSK40740.1"/>
    </source>
</evidence>
<dbReference type="Proteomes" id="UP000241107">
    <property type="component" value="Unassembled WGS sequence"/>
</dbReference>
<keyword evidence="5" id="KW-0143">Chaperone</keyword>
<dbReference type="AlphaFoldDB" id="A0A2P7YXP3"/>
<comment type="subcellular location">
    <subcellularLocation>
        <location evidence="1">Endoplasmic reticulum lumen</location>
    </subcellularLocation>
</comment>
<dbReference type="GeneID" id="36563785"/>
<dbReference type="PRINTS" id="PR00301">
    <property type="entry name" value="HEATSHOCK70"/>
</dbReference>
<dbReference type="STRING" id="418784.A0A2P7YXP3"/>
<reference evidence="8 9" key="1">
    <citation type="submission" date="2018-03" db="EMBL/GenBank/DDBJ databases">
        <title>Candida pseudohaemulonii genome assembly and annotation.</title>
        <authorList>
            <person name="Munoz J.F."/>
            <person name="Gade L.G."/>
            <person name="Chow N.A."/>
            <person name="Litvintseva A.P."/>
            <person name="Loparev V.N."/>
            <person name="Cuomo C.A."/>
        </authorList>
    </citation>
    <scope>NUCLEOTIDE SEQUENCE [LARGE SCALE GENOMIC DNA]</scope>
    <source>
        <strain evidence="8 9">B12108</strain>
    </source>
</reference>
<dbReference type="RefSeq" id="XP_024715439.1">
    <property type="nucleotide sequence ID" value="XM_024855840.1"/>
</dbReference>
<dbReference type="SUPFAM" id="SSF100934">
    <property type="entry name" value="Heat shock protein 70kD (HSP70), C-terminal subdomain"/>
    <property type="match status" value="1"/>
</dbReference>
<dbReference type="EMBL" id="PYFQ01000001">
    <property type="protein sequence ID" value="PSK40740.1"/>
    <property type="molecule type" value="Genomic_DNA"/>
</dbReference>
<dbReference type="GO" id="GO:0034663">
    <property type="term" value="C:endoplasmic reticulum chaperone complex"/>
    <property type="evidence" value="ECO:0007669"/>
    <property type="project" value="TreeGrafter"/>
</dbReference>
<keyword evidence="9" id="KW-1185">Reference proteome</keyword>
<organism evidence="8 9">
    <name type="scientific">Candidozyma pseudohaemuli</name>
    <dbReference type="NCBI Taxonomy" id="418784"/>
    <lineage>
        <taxon>Eukaryota</taxon>
        <taxon>Fungi</taxon>
        <taxon>Dikarya</taxon>
        <taxon>Ascomycota</taxon>
        <taxon>Saccharomycotina</taxon>
        <taxon>Pichiomycetes</taxon>
        <taxon>Metschnikowiaceae</taxon>
        <taxon>Candidozyma</taxon>
    </lineage>
</organism>
<dbReference type="InterPro" id="IPR018181">
    <property type="entry name" value="Heat_shock_70_CS"/>
</dbReference>
<dbReference type="OrthoDB" id="10262720at2759"/>
<gene>
    <name evidence="8" type="ORF">C7M61_000392</name>
</gene>
<dbReference type="GO" id="GO:0005524">
    <property type="term" value="F:ATP binding"/>
    <property type="evidence" value="ECO:0007669"/>
    <property type="project" value="UniProtKB-KW"/>
</dbReference>
<dbReference type="GO" id="GO:0140662">
    <property type="term" value="F:ATP-dependent protein folding chaperone"/>
    <property type="evidence" value="ECO:0007669"/>
    <property type="project" value="InterPro"/>
</dbReference>
<dbReference type="Gene3D" id="1.20.1270.10">
    <property type="match status" value="1"/>
</dbReference>